<dbReference type="GO" id="GO:0005829">
    <property type="term" value="C:cytosol"/>
    <property type="evidence" value="ECO:0007669"/>
    <property type="project" value="TreeGrafter"/>
</dbReference>
<dbReference type="PANTHER" id="PTHR30409">
    <property type="entry name" value="CARBAMATE KINASE"/>
    <property type="match status" value="1"/>
</dbReference>
<dbReference type="Gene3D" id="3.40.1160.10">
    <property type="entry name" value="Acetylglutamate kinase-like"/>
    <property type="match status" value="1"/>
</dbReference>
<evidence type="ECO:0000256" key="4">
    <source>
        <dbReference type="ARBA" id="ARBA00022777"/>
    </source>
</evidence>
<dbReference type="RefSeq" id="WP_047561968.1">
    <property type="nucleotide sequence ID" value="NZ_FMAF01000038.1"/>
</dbReference>
<evidence type="ECO:0000256" key="6">
    <source>
        <dbReference type="PIRNR" id="PIRNR000723"/>
    </source>
</evidence>
<comment type="similarity">
    <text evidence="2 6">Belongs to the carbamate kinase family.</text>
</comment>
<dbReference type="SUPFAM" id="SSF53633">
    <property type="entry name" value="Carbamate kinase-like"/>
    <property type="match status" value="1"/>
</dbReference>
<dbReference type="GO" id="GO:0008804">
    <property type="term" value="F:carbamate kinase activity"/>
    <property type="evidence" value="ECO:0007669"/>
    <property type="project" value="UniProtKB-UniRule"/>
</dbReference>
<evidence type="ECO:0000259" key="7">
    <source>
        <dbReference type="Pfam" id="PF00696"/>
    </source>
</evidence>
<accession>A0A1C3XG44</accession>
<evidence type="ECO:0000256" key="5">
    <source>
        <dbReference type="NCBIfam" id="TIGR00746"/>
    </source>
</evidence>
<dbReference type="GO" id="GO:0019546">
    <property type="term" value="P:L-arginine deiminase pathway"/>
    <property type="evidence" value="ECO:0007669"/>
    <property type="project" value="TreeGrafter"/>
</dbReference>
<feature type="domain" description="Aspartate/glutamate/uridylate kinase" evidence="7">
    <location>
        <begin position="1"/>
        <end position="278"/>
    </location>
</feature>
<evidence type="ECO:0000256" key="3">
    <source>
        <dbReference type="ARBA" id="ARBA00022679"/>
    </source>
</evidence>
<dbReference type="PIRSF" id="PIRSF000723">
    <property type="entry name" value="Carbamate_kin"/>
    <property type="match status" value="1"/>
</dbReference>
<comment type="pathway">
    <text evidence="1">Amino-acid degradation; L-arginine degradation via ADI pathway.</text>
</comment>
<dbReference type="Pfam" id="PF00696">
    <property type="entry name" value="AA_kinase"/>
    <property type="match status" value="1"/>
</dbReference>
<dbReference type="PRINTS" id="PR01469">
    <property type="entry name" value="CARBMTKINASE"/>
</dbReference>
<organism evidence="8 9">
    <name type="scientific">Rhizobium lusitanum</name>
    <dbReference type="NCBI Taxonomy" id="293958"/>
    <lineage>
        <taxon>Bacteria</taxon>
        <taxon>Pseudomonadati</taxon>
        <taxon>Pseudomonadota</taxon>
        <taxon>Alphaproteobacteria</taxon>
        <taxon>Hyphomicrobiales</taxon>
        <taxon>Rhizobiaceae</taxon>
        <taxon>Rhizobium/Agrobacterium group</taxon>
        <taxon>Rhizobium</taxon>
    </lineage>
</organism>
<dbReference type="CDD" id="cd04235">
    <property type="entry name" value="AAK_CK"/>
    <property type="match status" value="1"/>
</dbReference>
<keyword evidence="3 6" id="KW-0808">Transferase</keyword>
<keyword evidence="4 6" id="KW-0418">Kinase</keyword>
<dbReference type="OrthoDB" id="9766717at2"/>
<dbReference type="InterPro" id="IPR003964">
    <property type="entry name" value="Carb_kinase"/>
</dbReference>
<sequence>MLIVAALGGNALLRRGEPMTAEHQRANVRLAVAALAELILAGHSLVITHGNGPQVGLLALQAEASNGNGIPLDVLGAETEGMIGYMIEQELGNVLKNHPIATLLTMARVEAGDPAFSHPTKFIGPVYDAPTARRLGRERGWRIAPDGESWRRVVASPKPLAIIEAKTIALLVNHGVTVICTGGGGIPVIEQADGGLTGIEAVIDKDAASALLARQLNADMLLLLTDVDAVYLDYGTPKARSLGRIAPEMLSGARFPPGSMAPKVTAAIQFAVEMDRPAGIGKLEDASAIVRGEKGTLFDPHLSANARSAR</sequence>
<name>A0A1C3XG44_9HYPH</name>
<dbReference type="EMBL" id="FMAF01000038">
    <property type="protein sequence ID" value="SCB51247.1"/>
    <property type="molecule type" value="Genomic_DNA"/>
</dbReference>
<evidence type="ECO:0000313" key="8">
    <source>
        <dbReference type="EMBL" id="SCB51247.1"/>
    </source>
</evidence>
<proteinExistence type="inferred from homology"/>
<dbReference type="PANTHER" id="PTHR30409:SF1">
    <property type="entry name" value="CARBAMATE KINASE-RELATED"/>
    <property type="match status" value="1"/>
</dbReference>
<dbReference type="NCBIfam" id="NF009008">
    <property type="entry name" value="PRK12354.1"/>
    <property type="match status" value="1"/>
</dbReference>
<dbReference type="Proteomes" id="UP000199205">
    <property type="component" value="Unassembled WGS sequence"/>
</dbReference>
<gene>
    <name evidence="8" type="ORF">GA0061101_13811</name>
</gene>
<dbReference type="InterPro" id="IPR001048">
    <property type="entry name" value="Asp/Glu/Uridylate_kinase"/>
</dbReference>
<evidence type="ECO:0000313" key="9">
    <source>
        <dbReference type="Proteomes" id="UP000199205"/>
    </source>
</evidence>
<dbReference type="NCBIfam" id="TIGR00746">
    <property type="entry name" value="arcC"/>
    <property type="match status" value="1"/>
</dbReference>
<evidence type="ECO:0000256" key="1">
    <source>
        <dbReference type="ARBA" id="ARBA00004850"/>
    </source>
</evidence>
<dbReference type="AlphaFoldDB" id="A0A1C3XG44"/>
<dbReference type="FunFam" id="3.40.1160.10:FF:000007">
    <property type="entry name" value="Carbamate kinase"/>
    <property type="match status" value="1"/>
</dbReference>
<protein>
    <recommendedName>
        <fullName evidence="5 6">Carbamate kinase</fullName>
    </recommendedName>
</protein>
<evidence type="ECO:0000256" key="2">
    <source>
        <dbReference type="ARBA" id="ARBA00011066"/>
    </source>
</evidence>
<dbReference type="InterPro" id="IPR036393">
    <property type="entry name" value="AceGlu_kinase-like_sf"/>
</dbReference>
<reference evidence="8 9" key="1">
    <citation type="submission" date="2016-08" db="EMBL/GenBank/DDBJ databases">
        <authorList>
            <person name="Seilhamer J.J."/>
        </authorList>
    </citation>
    <scope>NUCLEOTIDE SEQUENCE [LARGE SCALE GENOMIC DNA]</scope>
    <source>
        <strain evidence="8 9">P1-7</strain>
    </source>
</reference>